<dbReference type="Proteomes" id="UP000694251">
    <property type="component" value="Chromosome 6"/>
</dbReference>
<evidence type="ECO:0000313" key="1">
    <source>
        <dbReference type="EMBL" id="KAG7599879.1"/>
    </source>
</evidence>
<dbReference type="EMBL" id="JAEFBJ010000006">
    <property type="protein sequence ID" value="KAG7599879.1"/>
    <property type="molecule type" value="Genomic_DNA"/>
</dbReference>
<name>A0A8T2CK30_ARASU</name>
<accession>A0A8T2CK30</accession>
<sequence length="76" mass="8948">MRNCRQSKILADYRFYKCMCLDFGLDSGNWLRVLIVSTEAGGHALTRHQNYKYERKDKLQRIKSYGDHPVSSYEEG</sequence>
<evidence type="ECO:0000313" key="2">
    <source>
        <dbReference type="Proteomes" id="UP000694251"/>
    </source>
</evidence>
<protein>
    <submittedName>
        <fullName evidence="1">Uncharacterized protein</fullName>
    </submittedName>
</protein>
<gene>
    <name evidence="1" type="ORF">ISN44_As06g040430</name>
</gene>
<reference evidence="1 2" key="1">
    <citation type="submission" date="2020-12" db="EMBL/GenBank/DDBJ databases">
        <title>Concerted genomic and epigenomic changes stabilize Arabidopsis allopolyploids.</title>
        <authorList>
            <person name="Chen Z."/>
        </authorList>
    </citation>
    <scope>NUCLEOTIDE SEQUENCE [LARGE SCALE GENOMIC DNA]</scope>
    <source>
        <strain evidence="1">As9502</strain>
        <tissue evidence="1">Leaf</tissue>
    </source>
</reference>
<organism evidence="1 2">
    <name type="scientific">Arabidopsis suecica</name>
    <name type="common">Swedish thale-cress</name>
    <name type="synonym">Cardaminopsis suecica</name>
    <dbReference type="NCBI Taxonomy" id="45249"/>
    <lineage>
        <taxon>Eukaryota</taxon>
        <taxon>Viridiplantae</taxon>
        <taxon>Streptophyta</taxon>
        <taxon>Embryophyta</taxon>
        <taxon>Tracheophyta</taxon>
        <taxon>Spermatophyta</taxon>
        <taxon>Magnoliopsida</taxon>
        <taxon>eudicotyledons</taxon>
        <taxon>Gunneridae</taxon>
        <taxon>Pentapetalae</taxon>
        <taxon>rosids</taxon>
        <taxon>malvids</taxon>
        <taxon>Brassicales</taxon>
        <taxon>Brassicaceae</taxon>
        <taxon>Camelineae</taxon>
        <taxon>Arabidopsis</taxon>
    </lineage>
</organism>
<comment type="caution">
    <text evidence="1">The sequence shown here is derived from an EMBL/GenBank/DDBJ whole genome shotgun (WGS) entry which is preliminary data.</text>
</comment>
<dbReference type="AlphaFoldDB" id="A0A8T2CK30"/>
<keyword evidence="2" id="KW-1185">Reference proteome</keyword>
<proteinExistence type="predicted"/>